<evidence type="ECO:0000256" key="13">
    <source>
        <dbReference type="ARBA" id="ARBA00023277"/>
    </source>
</evidence>
<feature type="compositionally biased region" description="Low complexity" evidence="17">
    <location>
        <begin position="127"/>
        <end position="144"/>
    </location>
</feature>
<dbReference type="OrthoDB" id="422368at2759"/>
<evidence type="ECO:0000256" key="17">
    <source>
        <dbReference type="SAM" id="MobiDB-lite"/>
    </source>
</evidence>
<accession>A0A6I9S041</accession>
<keyword evidence="11" id="KW-0325">Glycoprotein</keyword>
<dbReference type="KEGG" id="egu:105054968"/>
<evidence type="ECO:0000256" key="11">
    <source>
        <dbReference type="ARBA" id="ARBA00023180"/>
    </source>
</evidence>
<comment type="subcellular location">
    <subcellularLocation>
        <location evidence="2">Endoplasmic reticulum</location>
    </subcellularLocation>
    <subcellularLocation>
        <location evidence="1">Membrane</location>
        <topology evidence="1">Single-pass membrane protein</topology>
    </subcellularLocation>
</comment>
<keyword evidence="8" id="KW-0256">Endoplasmic reticulum</keyword>
<dbReference type="GeneID" id="105054968"/>
<evidence type="ECO:0000256" key="7">
    <source>
        <dbReference type="ARBA" id="ARBA00022692"/>
    </source>
</evidence>
<evidence type="ECO:0000256" key="6">
    <source>
        <dbReference type="ARBA" id="ARBA00022679"/>
    </source>
</evidence>
<organism evidence="19 20">
    <name type="scientific">Elaeis guineensis var. tenera</name>
    <name type="common">Oil palm</name>
    <dbReference type="NCBI Taxonomy" id="51953"/>
    <lineage>
        <taxon>Eukaryota</taxon>
        <taxon>Viridiplantae</taxon>
        <taxon>Streptophyta</taxon>
        <taxon>Embryophyta</taxon>
        <taxon>Tracheophyta</taxon>
        <taxon>Spermatophyta</taxon>
        <taxon>Magnoliopsida</taxon>
        <taxon>Liliopsida</taxon>
        <taxon>Arecaceae</taxon>
        <taxon>Arecoideae</taxon>
        <taxon>Cocoseae</taxon>
        <taxon>Elaeidinae</taxon>
        <taxon>Elaeis</taxon>
    </lineage>
</organism>
<gene>
    <name evidence="20" type="primary">LOC105054968</name>
</gene>
<proteinExistence type="inferred from homology"/>
<comment type="similarity">
    <text evidence="4">Belongs to the glycosyltransferase GT106 family.</text>
</comment>
<dbReference type="Gene3D" id="3.40.50.11350">
    <property type="match status" value="1"/>
</dbReference>
<dbReference type="Pfam" id="PF10250">
    <property type="entry name" value="O-FucT"/>
    <property type="match status" value="1"/>
</dbReference>
<dbReference type="GO" id="GO:0005783">
    <property type="term" value="C:endoplasmic reticulum"/>
    <property type="evidence" value="ECO:0007669"/>
    <property type="project" value="UniProtKB-SubCell"/>
</dbReference>
<evidence type="ECO:0000313" key="19">
    <source>
        <dbReference type="Proteomes" id="UP000504607"/>
    </source>
</evidence>
<dbReference type="InterPro" id="IPR045130">
    <property type="entry name" value="OFUT2-like"/>
</dbReference>
<keyword evidence="6" id="KW-0808">Transferase</keyword>
<dbReference type="GO" id="GO:0046922">
    <property type="term" value="F:peptide-O-fucosyltransferase activity"/>
    <property type="evidence" value="ECO:0007669"/>
    <property type="project" value="InterPro"/>
</dbReference>
<evidence type="ECO:0000256" key="8">
    <source>
        <dbReference type="ARBA" id="ARBA00022824"/>
    </source>
</evidence>
<comment type="similarity">
    <text evidence="14">Belongs to the glycosyltransferase 68 family.</text>
</comment>
<keyword evidence="13" id="KW-0119">Carbohydrate metabolism</keyword>
<dbReference type="FunCoup" id="A0A6I9S041">
    <property type="interactions" value="2504"/>
</dbReference>
<evidence type="ECO:0000256" key="14">
    <source>
        <dbReference type="ARBA" id="ARBA00025803"/>
    </source>
</evidence>
<evidence type="ECO:0000256" key="2">
    <source>
        <dbReference type="ARBA" id="ARBA00004240"/>
    </source>
</evidence>
<keyword evidence="19" id="KW-1185">Reference proteome</keyword>
<keyword evidence="10 18" id="KW-0472">Membrane</keyword>
<dbReference type="Proteomes" id="UP000504607">
    <property type="component" value="Chromosome 1"/>
</dbReference>
<name>A0A6I9S041_ELAGV</name>
<keyword evidence="7 18" id="KW-0812">Transmembrane</keyword>
<dbReference type="GO" id="GO:0016020">
    <property type="term" value="C:membrane"/>
    <property type="evidence" value="ECO:0007669"/>
    <property type="project" value="UniProtKB-SubCell"/>
</dbReference>
<dbReference type="FunFam" id="3.40.50.11350:FF:000005">
    <property type="entry name" value="O-fucosyltransferase family protein"/>
    <property type="match status" value="1"/>
</dbReference>
<evidence type="ECO:0000256" key="5">
    <source>
        <dbReference type="ARBA" id="ARBA00022676"/>
    </source>
</evidence>
<feature type="transmembrane region" description="Helical" evidence="18">
    <location>
        <begin position="54"/>
        <end position="77"/>
    </location>
</feature>
<evidence type="ECO:0000256" key="1">
    <source>
        <dbReference type="ARBA" id="ARBA00004167"/>
    </source>
</evidence>
<evidence type="ECO:0000256" key="16">
    <source>
        <dbReference type="ARBA" id="ARBA00030350"/>
    </source>
</evidence>
<evidence type="ECO:0000256" key="12">
    <source>
        <dbReference type="ARBA" id="ARBA00023253"/>
    </source>
</evidence>
<dbReference type="AlphaFoldDB" id="A0A6I9S041"/>
<evidence type="ECO:0000256" key="15">
    <source>
        <dbReference type="ARBA" id="ARBA00026232"/>
    </source>
</evidence>
<dbReference type="GO" id="GO:0006004">
    <property type="term" value="P:fucose metabolic process"/>
    <property type="evidence" value="ECO:0007669"/>
    <property type="project" value="UniProtKB-KW"/>
</dbReference>
<comment type="pathway">
    <text evidence="3">Protein modification; protein glycosylation.</text>
</comment>
<dbReference type="RefSeq" id="XP_010934941.1">
    <property type="nucleotide sequence ID" value="XM_010936639.3"/>
</dbReference>
<protein>
    <recommendedName>
        <fullName evidence="15">GDP-fucose protein O-fucosyltransferase 2</fullName>
    </recommendedName>
    <alternativeName>
        <fullName evidence="16">O-fucosyltransferase family protein</fullName>
    </alternativeName>
</protein>
<feature type="region of interest" description="Disordered" evidence="17">
    <location>
        <begin position="1"/>
        <end position="22"/>
    </location>
</feature>
<dbReference type="InterPro" id="IPR019378">
    <property type="entry name" value="GDP-Fuc_O-FucTrfase"/>
</dbReference>
<reference evidence="20" key="1">
    <citation type="submission" date="2025-08" db="UniProtKB">
        <authorList>
            <consortium name="RefSeq"/>
        </authorList>
    </citation>
    <scope>IDENTIFICATION</scope>
</reference>
<keyword evidence="12" id="KW-0294">Fucose metabolism</keyword>
<dbReference type="CDD" id="cd11296">
    <property type="entry name" value="O-FucT_like"/>
    <property type="match status" value="1"/>
</dbReference>
<evidence type="ECO:0000256" key="4">
    <source>
        <dbReference type="ARBA" id="ARBA00007737"/>
    </source>
</evidence>
<dbReference type="PANTHER" id="PTHR13398:SF0">
    <property type="entry name" value="GDP-FUCOSE PROTEIN O-FUCOSYLTRANSFERASE 2"/>
    <property type="match status" value="1"/>
</dbReference>
<evidence type="ECO:0000256" key="9">
    <source>
        <dbReference type="ARBA" id="ARBA00022989"/>
    </source>
</evidence>
<keyword evidence="5" id="KW-0328">Glycosyltransferase</keyword>
<dbReference type="PANTHER" id="PTHR13398">
    <property type="entry name" value="GDP-FUCOSE PROTEIN O-FUCOSYLTRANSFERASE 2"/>
    <property type="match status" value="1"/>
</dbReference>
<evidence type="ECO:0000313" key="20">
    <source>
        <dbReference type="RefSeq" id="XP_010934941.1"/>
    </source>
</evidence>
<sequence>MERDHSSDSSSDEEEDRRTLVPQNEVKPRHPFCAFEIGDLPARIRRGFWTSKRYLLAICLPLVLILLFFSLDLGSLFNGVSIVRTDSPGDRMRESELRALYLLRNQQLGLLKLWNQTLSTAHSGSEASPATPSVPSNSSNSTTSGKVVDLPQSFKSVSFAEFRSALLEQIKLNKQIQTTLLSAHRVGNTSSELSDDNMGFDLSGSGVDVCKIVERPKERKTIEWKPKKDRYLFAICLSGQMSNHLICLEKHMFFAALLGRTLILPSSKFDYQYDRVLDIDHINQCFDRKVVITFEEFYEMKKNKMRIDRFICYIASPPCYLDEEHTKRLEKLGISLGKIEAAWPEDAKLKTQKKRVVDDIMPKFSSDDEVLAIGDMFYADVEEEWVMQPGGPLDHKCKTVIQPSRLIILTAQRFVQTFLGSNYIALHFRRHGFLKFCNVKKESCFYPIPQAAECILRMVERANAPVIYLSTDAADSETNLLQSMVLVNDKPVPLVKRPDHNSAEKWDALLYRNHMGGDGQVEAMLDKTICALSNVFIGASGSTFTEDIIRLRRGWESASQCDEYLCQGELPNYVAELQ</sequence>
<evidence type="ECO:0000256" key="18">
    <source>
        <dbReference type="SAM" id="Phobius"/>
    </source>
</evidence>
<evidence type="ECO:0000256" key="10">
    <source>
        <dbReference type="ARBA" id="ARBA00023136"/>
    </source>
</evidence>
<evidence type="ECO:0000256" key="3">
    <source>
        <dbReference type="ARBA" id="ARBA00004922"/>
    </source>
</evidence>
<keyword evidence="9 18" id="KW-1133">Transmembrane helix</keyword>
<dbReference type="InParanoid" id="A0A6I9S041"/>
<feature type="region of interest" description="Disordered" evidence="17">
    <location>
        <begin position="122"/>
        <end position="145"/>
    </location>
</feature>